<gene>
    <name evidence="2" type="primary">mobB</name>
    <name evidence="2" type="ORF">QQS35_15925</name>
</gene>
<organism evidence="2 3">
    <name type="scientific">Aquibacillus rhizosphaerae</name>
    <dbReference type="NCBI Taxonomy" id="3051431"/>
    <lineage>
        <taxon>Bacteria</taxon>
        <taxon>Bacillati</taxon>
        <taxon>Bacillota</taxon>
        <taxon>Bacilli</taxon>
        <taxon>Bacillales</taxon>
        <taxon>Bacillaceae</taxon>
        <taxon>Aquibacillus</taxon>
    </lineage>
</organism>
<name>A0ABT7L7U0_9BACI</name>
<dbReference type="NCBIfam" id="TIGR00176">
    <property type="entry name" value="mobB"/>
    <property type="match status" value="1"/>
</dbReference>
<evidence type="ECO:0000259" key="1">
    <source>
        <dbReference type="Pfam" id="PF03205"/>
    </source>
</evidence>
<proteinExistence type="predicted"/>
<dbReference type="InterPro" id="IPR027417">
    <property type="entry name" value="P-loop_NTPase"/>
</dbReference>
<accession>A0ABT7L7U0</accession>
<dbReference type="EMBL" id="JASTZU010000050">
    <property type="protein sequence ID" value="MDL4841928.1"/>
    <property type="molecule type" value="Genomic_DNA"/>
</dbReference>
<keyword evidence="3" id="KW-1185">Reference proteome</keyword>
<reference evidence="2 3" key="1">
    <citation type="submission" date="2023-06" db="EMBL/GenBank/DDBJ databases">
        <title>Aquibacillus rhizosphaerae LR5S19.</title>
        <authorList>
            <person name="Sun J.-Q."/>
        </authorList>
    </citation>
    <scope>NUCLEOTIDE SEQUENCE [LARGE SCALE GENOMIC DNA]</scope>
    <source>
        <strain evidence="2 3">LR5S19</strain>
    </source>
</reference>
<feature type="domain" description="Molybdopterin-guanine dinucleotide biosynthesis protein B (MobB)" evidence="1">
    <location>
        <begin position="26"/>
        <end position="156"/>
    </location>
</feature>
<dbReference type="InterPro" id="IPR004435">
    <property type="entry name" value="MobB_dom"/>
</dbReference>
<dbReference type="RefSeq" id="WP_285933235.1">
    <property type="nucleotide sequence ID" value="NZ_JASTZU010000050.1"/>
</dbReference>
<evidence type="ECO:0000313" key="3">
    <source>
        <dbReference type="Proteomes" id="UP001235343"/>
    </source>
</evidence>
<dbReference type="Gene3D" id="3.40.50.300">
    <property type="entry name" value="P-loop containing nucleotide triphosphate hydrolases"/>
    <property type="match status" value="1"/>
</dbReference>
<dbReference type="Proteomes" id="UP001235343">
    <property type="component" value="Unassembled WGS sequence"/>
</dbReference>
<sequence>MQKKGVWTSGCVLPSSIKESWLFMFVIQVVGFKNSGKTTFVGNLIKMLRNNDKKVASLKHHGHGGLPVGFEKTDSEKHLQAGAIVSGVEGDGRLQLSIAESEWTMEQMLSFYKVMNIETLIIEGFKQHHFNKIILVRSEEDLILLDQLTNIKAIVTSLDLEEDEYPFPVFHDHHQACIWITTNILTISTNI</sequence>
<dbReference type="PANTHER" id="PTHR40072">
    <property type="entry name" value="MOLYBDOPTERIN-GUANINE DINUCLEOTIDE BIOSYNTHESIS ADAPTER PROTEIN-RELATED"/>
    <property type="match status" value="1"/>
</dbReference>
<dbReference type="Pfam" id="PF03205">
    <property type="entry name" value="MobB"/>
    <property type="match status" value="1"/>
</dbReference>
<evidence type="ECO:0000313" key="2">
    <source>
        <dbReference type="EMBL" id="MDL4841928.1"/>
    </source>
</evidence>
<dbReference type="PANTHER" id="PTHR40072:SF1">
    <property type="entry name" value="MOLYBDOPTERIN-GUANINE DINUCLEOTIDE BIOSYNTHESIS ADAPTER PROTEIN"/>
    <property type="match status" value="1"/>
</dbReference>
<dbReference type="InterPro" id="IPR052539">
    <property type="entry name" value="MGD_biosynthesis_adapter"/>
</dbReference>
<dbReference type="SUPFAM" id="SSF52540">
    <property type="entry name" value="P-loop containing nucleoside triphosphate hydrolases"/>
    <property type="match status" value="1"/>
</dbReference>
<protein>
    <submittedName>
        <fullName evidence="2">Molybdopterin-guanine dinucleotide biosynthesis protein B</fullName>
    </submittedName>
</protein>
<comment type="caution">
    <text evidence="2">The sequence shown here is derived from an EMBL/GenBank/DDBJ whole genome shotgun (WGS) entry which is preliminary data.</text>
</comment>